<name>A0A1F5EMW7_9BACT</name>
<comment type="caution">
    <text evidence="1">The sequence shown here is derived from an EMBL/GenBank/DDBJ whole genome shotgun (WGS) entry which is preliminary data.</text>
</comment>
<dbReference type="AlphaFoldDB" id="A0A1F5EMW7"/>
<dbReference type="EMBL" id="MFAA01000030">
    <property type="protein sequence ID" value="OGD68576.1"/>
    <property type="molecule type" value="Genomic_DNA"/>
</dbReference>
<gene>
    <name evidence="1" type="ORF">A3E89_02680</name>
</gene>
<dbReference type="Proteomes" id="UP000185891">
    <property type="component" value="Unassembled WGS sequence"/>
</dbReference>
<sequence length="81" mass="8998">MMRVWLVGRPGCGAFLQVPVAIHEEMNVNKAVKTAEKFIAGCLSERGLVSKRPLFVDLRAKSLISPHRKKIFITPSGCYAQ</sequence>
<protein>
    <submittedName>
        <fullName evidence="1">Uncharacterized protein</fullName>
    </submittedName>
</protein>
<reference evidence="1 2" key="1">
    <citation type="journal article" date="2016" name="Nat. Commun.">
        <title>Thousands of microbial genomes shed light on interconnected biogeochemical processes in an aquifer system.</title>
        <authorList>
            <person name="Anantharaman K."/>
            <person name="Brown C.T."/>
            <person name="Hug L.A."/>
            <person name="Sharon I."/>
            <person name="Castelle C.J."/>
            <person name="Probst A.J."/>
            <person name="Thomas B.C."/>
            <person name="Singh A."/>
            <person name="Wilkins M.J."/>
            <person name="Karaoz U."/>
            <person name="Brodie E.L."/>
            <person name="Williams K.H."/>
            <person name="Hubbard S.S."/>
            <person name="Banfield J.F."/>
        </authorList>
    </citation>
    <scope>NUCLEOTIDE SEQUENCE [LARGE SCALE GENOMIC DNA]</scope>
</reference>
<accession>A0A1F5EMW7</accession>
<evidence type="ECO:0000313" key="1">
    <source>
        <dbReference type="EMBL" id="OGD68576.1"/>
    </source>
</evidence>
<evidence type="ECO:0000313" key="2">
    <source>
        <dbReference type="Proteomes" id="UP000185891"/>
    </source>
</evidence>
<proteinExistence type="predicted"/>
<organism evidence="1 2">
    <name type="scientific">Candidatus Campbellbacteria bacterium RIFCSPHIGHO2_12_FULL_35_10</name>
    <dbReference type="NCBI Taxonomy" id="1797578"/>
    <lineage>
        <taxon>Bacteria</taxon>
        <taxon>Candidatus Campbelliibacteriota</taxon>
    </lineage>
</organism>